<dbReference type="GO" id="GO:0000155">
    <property type="term" value="F:phosphorelay sensor kinase activity"/>
    <property type="evidence" value="ECO:0007669"/>
    <property type="project" value="InterPro"/>
</dbReference>
<evidence type="ECO:0000256" key="6">
    <source>
        <dbReference type="SAM" id="MobiDB-lite"/>
    </source>
</evidence>
<evidence type="ECO:0000256" key="2">
    <source>
        <dbReference type="ARBA" id="ARBA00012438"/>
    </source>
</evidence>
<dbReference type="SMART" id="SM00448">
    <property type="entry name" value="REC"/>
    <property type="match status" value="1"/>
</dbReference>
<reference evidence="9 10" key="1">
    <citation type="journal article" date="2020" name="Biotechnol. Biofuels">
        <title>New insights from the biogas microbiome by comprehensive genome-resolved metagenomics of nearly 1600 species originating from multiple anaerobic digesters.</title>
        <authorList>
            <person name="Campanaro S."/>
            <person name="Treu L."/>
            <person name="Rodriguez-R L.M."/>
            <person name="Kovalovszki A."/>
            <person name="Ziels R.M."/>
            <person name="Maus I."/>
            <person name="Zhu X."/>
            <person name="Kougias P.G."/>
            <person name="Basile A."/>
            <person name="Luo G."/>
            <person name="Schluter A."/>
            <person name="Konstantinidis K.T."/>
            <person name="Angelidaki I."/>
        </authorList>
    </citation>
    <scope>NUCLEOTIDE SEQUENCE [LARGE SCALE GENOMIC DNA]</scope>
    <source>
        <strain evidence="9">AS27yjCOA_65</strain>
    </source>
</reference>
<dbReference type="InterPro" id="IPR003594">
    <property type="entry name" value="HATPase_dom"/>
</dbReference>
<evidence type="ECO:0000313" key="9">
    <source>
        <dbReference type="EMBL" id="NMC63382.1"/>
    </source>
</evidence>
<dbReference type="CDD" id="cd17546">
    <property type="entry name" value="REC_hyHK_CKI1_RcsC-like"/>
    <property type="match status" value="1"/>
</dbReference>
<keyword evidence="4" id="KW-0902">Two-component regulatory system</keyword>
<dbReference type="CDD" id="cd16922">
    <property type="entry name" value="HATPase_EvgS-ArcB-TorS-like"/>
    <property type="match status" value="1"/>
</dbReference>
<organism evidence="9 10">
    <name type="scientific">SAR324 cluster bacterium</name>
    <dbReference type="NCBI Taxonomy" id="2024889"/>
    <lineage>
        <taxon>Bacteria</taxon>
        <taxon>Deltaproteobacteria</taxon>
        <taxon>SAR324 cluster</taxon>
    </lineage>
</organism>
<feature type="modified residue" description="4-aspartylphosphate" evidence="5">
    <location>
        <position position="299"/>
    </location>
</feature>
<dbReference type="PROSITE" id="PS50110">
    <property type="entry name" value="RESPONSE_REGULATORY"/>
    <property type="match status" value="1"/>
</dbReference>
<dbReference type="InterPro" id="IPR004358">
    <property type="entry name" value="Sig_transdc_His_kin-like_C"/>
</dbReference>
<feature type="domain" description="Histidine kinase" evidence="7">
    <location>
        <begin position="1"/>
        <end position="218"/>
    </location>
</feature>
<protein>
    <recommendedName>
        <fullName evidence="2">histidine kinase</fullName>
        <ecNumber evidence="2">2.7.13.3</ecNumber>
    </recommendedName>
</protein>
<feature type="compositionally biased region" description="Basic and acidic residues" evidence="6">
    <location>
        <begin position="234"/>
        <end position="244"/>
    </location>
</feature>
<dbReference type="InterPro" id="IPR003661">
    <property type="entry name" value="HisK_dim/P_dom"/>
</dbReference>
<dbReference type="PANTHER" id="PTHR45339:SF1">
    <property type="entry name" value="HYBRID SIGNAL TRANSDUCTION HISTIDINE KINASE J"/>
    <property type="match status" value="1"/>
</dbReference>
<dbReference type="PANTHER" id="PTHR45339">
    <property type="entry name" value="HYBRID SIGNAL TRANSDUCTION HISTIDINE KINASE J"/>
    <property type="match status" value="1"/>
</dbReference>
<feature type="non-terminal residue" evidence="9">
    <location>
        <position position="1"/>
    </location>
</feature>
<dbReference type="CDD" id="cd00082">
    <property type="entry name" value="HisKA"/>
    <property type="match status" value="1"/>
</dbReference>
<name>A0A7X9FSH4_9DELT</name>
<dbReference type="SUPFAM" id="SSF55874">
    <property type="entry name" value="ATPase domain of HSP90 chaperone/DNA topoisomerase II/histidine kinase"/>
    <property type="match status" value="1"/>
</dbReference>
<dbReference type="EC" id="2.7.13.3" evidence="2"/>
<dbReference type="SMART" id="SM00388">
    <property type="entry name" value="HisKA"/>
    <property type="match status" value="1"/>
</dbReference>
<accession>A0A7X9FSH4</accession>
<evidence type="ECO:0000256" key="3">
    <source>
        <dbReference type="ARBA" id="ARBA00022553"/>
    </source>
</evidence>
<evidence type="ECO:0000256" key="5">
    <source>
        <dbReference type="PROSITE-ProRule" id="PRU00169"/>
    </source>
</evidence>
<dbReference type="Gene3D" id="1.10.287.130">
    <property type="match status" value="1"/>
</dbReference>
<dbReference type="FunFam" id="3.30.565.10:FF:000010">
    <property type="entry name" value="Sensor histidine kinase RcsC"/>
    <property type="match status" value="1"/>
</dbReference>
<gene>
    <name evidence="9" type="ORF">GYA55_09485</name>
</gene>
<feature type="region of interest" description="Disordered" evidence="6">
    <location>
        <begin position="230"/>
        <end position="249"/>
    </location>
</feature>
<feature type="domain" description="Response regulatory" evidence="8">
    <location>
        <begin position="250"/>
        <end position="368"/>
    </location>
</feature>
<dbReference type="SUPFAM" id="SSF52172">
    <property type="entry name" value="CheY-like"/>
    <property type="match status" value="1"/>
</dbReference>
<sequence length="372" mass="41193">IRTPLNAVLGLADIVLEGSLDPQQRDAMESIKISAEALLAIINDILDFSKIEAGKLELSSSPFSLKDTLLQLEKMFSYRVEQKQMTFVIELHPDVPDLIKGDPLRLQQVLINLVGNALKFTPEKGGILLYVSLISKKDNDIVIGFDVCDSGIGIDLKAQKTIFDAFVQAQASTTRQFGGTGLGLAISQRLVEAMGGELHVRSIPKRGSSFRFSAVFGSCGKEDIELLNQKQRKERQPEEAKETSNPKPTQVLLVEDNEMNQKLVLYILKKAGFDATLAKNGEEAIKLYEKQTFDVILMDVQMPVLDGYAATKTIRAIEEGSNSHVPIIAMTAHALDFHREKCLKAGMDDYISKPINRQLLIEKITKASQIHN</sequence>
<evidence type="ECO:0000256" key="1">
    <source>
        <dbReference type="ARBA" id="ARBA00000085"/>
    </source>
</evidence>
<dbReference type="Gene3D" id="3.30.565.10">
    <property type="entry name" value="Histidine kinase-like ATPase, C-terminal domain"/>
    <property type="match status" value="1"/>
</dbReference>
<dbReference type="Pfam" id="PF02518">
    <property type="entry name" value="HATPase_c"/>
    <property type="match status" value="1"/>
</dbReference>
<dbReference type="InterPro" id="IPR036890">
    <property type="entry name" value="HATPase_C_sf"/>
</dbReference>
<evidence type="ECO:0000259" key="7">
    <source>
        <dbReference type="PROSITE" id="PS50109"/>
    </source>
</evidence>
<dbReference type="Pfam" id="PF00512">
    <property type="entry name" value="HisKA"/>
    <property type="match status" value="1"/>
</dbReference>
<dbReference type="PROSITE" id="PS50109">
    <property type="entry name" value="HIS_KIN"/>
    <property type="match status" value="1"/>
</dbReference>
<keyword evidence="3 5" id="KW-0597">Phosphoprotein</keyword>
<dbReference type="Gene3D" id="3.40.50.2300">
    <property type="match status" value="1"/>
</dbReference>
<dbReference type="EMBL" id="JAAZON010000427">
    <property type="protein sequence ID" value="NMC63382.1"/>
    <property type="molecule type" value="Genomic_DNA"/>
</dbReference>
<evidence type="ECO:0000256" key="4">
    <source>
        <dbReference type="ARBA" id="ARBA00023012"/>
    </source>
</evidence>
<dbReference type="InterPro" id="IPR036097">
    <property type="entry name" value="HisK_dim/P_sf"/>
</dbReference>
<dbReference type="PRINTS" id="PR00344">
    <property type="entry name" value="BCTRLSENSOR"/>
</dbReference>
<evidence type="ECO:0000313" key="10">
    <source>
        <dbReference type="Proteomes" id="UP000524246"/>
    </source>
</evidence>
<dbReference type="SUPFAM" id="SSF47384">
    <property type="entry name" value="Homodimeric domain of signal transducing histidine kinase"/>
    <property type="match status" value="1"/>
</dbReference>
<dbReference type="AlphaFoldDB" id="A0A7X9FSH4"/>
<comment type="catalytic activity">
    <reaction evidence="1">
        <text>ATP + protein L-histidine = ADP + protein N-phospho-L-histidine.</text>
        <dbReference type="EC" id="2.7.13.3"/>
    </reaction>
</comment>
<dbReference type="SMART" id="SM00387">
    <property type="entry name" value="HATPase_c"/>
    <property type="match status" value="1"/>
</dbReference>
<dbReference type="InterPro" id="IPR011006">
    <property type="entry name" value="CheY-like_superfamily"/>
</dbReference>
<dbReference type="Proteomes" id="UP000524246">
    <property type="component" value="Unassembled WGS sequence"/>
</dbReference>
<dbReference type="InterPro" id="IPR005467">
    <property type="entry name" value="His_kinase_dom"/>
</dbReference>
<dbReference type="InterPro" id="IPR001789">
    <property type="entry name" value="Sig_transdc_resp-reg_receiver"/>
</dbReference>
<comment type="caution">
    <text evidence="9">The sequence shown here is derived from an EMBL/GenBank/DDBJ whole genome shotgun (WGS) entry which is preliminary data.</text>
</comment>
<evidence type="ECO:0000259" key="8">
    <source>
        <dbReference type="PROSITE" id="PS50110"/>
    </source>
</evidence>
<proteinExistence type="predicted"/>
<dbReference type="Pfam" id="PF00072">
    <property type="entry name" value="Response_reg"/>
    <property type="match status" value="1"/>
</dbReference>